<dbReference type="PANTHER" id="PTHR44591">
    <property type="entry name" value="STRESS RESPONSE REGULATOR PROTEIN 1"/>
    <property type="match status" value="1"/>
</dbReference>
<feature type="domain" description="Response regulatory" evidence="4">
    <location>
        <begin position="6"/>
        <end position="123"/>
    </location>
</feature>
<gene>
    <name evidence="5" type="ORF">OKJ48_14215</name>
</gene>
<protein>
    <submittedName>
        <fullName evidence="5">Response regulator</fullName>
    </submittedName>
</protein>
<dbReference type="InterPro" id="IPR001789">
    <property type="entry name" value="Sig_transdc_resp-reg_receiver"/>
</dbReference>
<dbReference type="CDD" id="cd00156">
    <property type="entry name" value="REC"/>
    <property type="match status" value="1"/>
</dbReference>
<dbReference type="InterPro" id="IPR011006">
    <property type="entry name" value="CheY-like_superfamily"/>
</dbReference>
<feature type="region of interest" description="Disordered" evidence="3">
    <location>
        <begin position="140"/>
        <end position="159"/>
    </location>
</feature>
<evidence type="ECO:0000259" key="4">
    <source>
        <dbReference type="PROSITE" id="PS50110"/>
    </source>
</evidence>
<dbReference type="SMART" id="SM00448">
    <property type="entry name" value="REC"/>
    <property type="match status" value="1"/>
</dbReference>
<sequence>MPTELTVLLVDNHEESLFALEGALAPLGCPTERAQSGEEALKAVLRGGIDLIILDVVMPGITGLEVARHLHRLDQTADIPVILLTGLFRHAQLAEEAYELQVTDILTKPLDPWMLRVKVASHLRYLRRIRSLEAQVAAATPAEDAARRPRRPSPSTRRG</sequence>
<reference evidence="5 6" key="1">
    <citation type="submission" date="2022-10" db="EMBL/GenBank/DDBJ databases">
        <authorList>
            <person name="Xie J."/>
            <person name="Shen N."/>
        </authorList>
    </citation>
    <scope>NUCLEOTIDE SEQUENCE [LARGE SCALE GENOMIC DNA]</scope>
    <source>
        <strain evidence="5 6">DSM 41681</strain>
    </source>
</reference>
<dbReference type="RefSeq" id="WP_324768663.1">
    <property type="nucleotide sequence ID" value="NZ_BAAATS010000040.1"/>
</dbReference>
<evidence type="ECO:0000256" key="3">
    <source>
        <dbReference type="SAM" id="MobiDB-lite"/>
    </source>
</evidence>
<comment type="caution">
    <text evidence="5">The sequence shown here is derived from an EMBL/GenBank/DDBJ whole genome shotgun (WGS) entry which is preliminary data.</text>
</comment>
<accession>A0ABU6C9U2</accession>
<proteinExistence type="predicted"/>
<name>A0ABU6C9U2_9ACTN</name>
<evidence type="ECO:0000313" key="6">
    <source>
        <dbReference type="Proteomes" id="UP001352223"/>
    </source>
</evidence>
<dbReference type="Gene3D" id="3.40.50.2300">
    <property type="match status" value="1"/>
</dbReference>
<evidence type="ECO:0000313" key="5">
    <source>
        <dbReference type="EMBL" id="MEB3961393.1"/>
    </source>
</evidence>
<dbReference type="PANTHER" id="PTHR44591:SF3">
    <property type="entry name" value="RESPONSE REGULATORY DOMAIN-CONTAINING PROTEIN"/>
    <property type="match status" value="1"/>
</dbReference>
<dbReference type="Pfam" id="PF00072">
    <property type="entry name" value="Response_reg"/>
    <property type="match status" value="1"/>
</dbReference>
<feature type="modified residue" description="4-aspartylphosphate" evidence="2">
    <location>
        <position position="55"/>
    </location>
</feature>
<keyword evidence="1 2" id="KW-0597">Phosphoprotein</keyword>
<dbReference type="Proteomes" id="UP001352223">
    <property type="component" value="Unassembled WGS sequence"/>
</dbReference>
<evidence type="ECO:0000256" key="1">
    <source>
        <dbReference type="ARBA" id="ARBA00022553"/>
    </source>
</evidence>
<dbReference type="SUPFAM" id="SSF52172">
    <property type="entry name" value="CheY-like"/>
    <property type="match status" value="1"/>
</dbReference>
<dbReference type="InterPro" id="IPR050595">
    <property type="entry name" value="Bact_response_regulator"/>
</dbReference>
<dbReference type="EMBL" id="JAOZYB010000090">
    <property type="protein sequence ID" value="MEB3961393.1"/>
    <property type="molecule type" value="Genomic_DNA"/>
</dbReference>
<organism evidence="5 6">
    <name type="scientific">Streptomyces kunmingensis</name>
    <dbReference type="NCBI Taxonomy" id="68225"/>
    <lineage>
        <taxon>Bacteria</taxon>
        <taxon>Bacillati</taxon>
        <taxon>Actinomycetota</taxon>
        <taxon>Actinomycetes</taxon>
        <taxon>Kitasatosporales</taxon>
        <taxon>Streptomycetaceae</taxon>
        <taxon>Streptomyces</taxon>
    </lineage>
</organism>
<keyword evidence="6" id="KW-1185">Reference proteome</keyword>
<evidence type="ECO:0000256" key="2">
    <source>
        <dbReference type="PROSITE-ProRule" id="PRU00169"/>
    </source>
</evidence>
<dbReference type="PROSITE" id="PS50110">
    <property type="entry name" value="RESPONSE_REGULATORY"/>
    <property type="match status" value="1"/>
</dbReference>